<proteinExistence type="predicted"/>
<name>A0A8H7C5D1_AGABI</name>
<feature type="transmembrane region" description="Helical" evidence="1">
    <location>
        <begin position="209"/>
        <end position="229"/>
    </location>
</feature>
<dbReference type="Pfam" id="PF20151">
    <property type="entry name" value="DUF6533"/>
    <property type="match status" value="1"/>
</dbReference>
<sequence length="277" mass="32129">MASPATLDTLHLSVVGRYIDIAAGCLVIFDYLLTLDLEIKFIWKSKFNLMKMMYFINRYTTIVNFILICVGWTTTDITICPGLRKAEGVLYILGVYVAEYTFAMRTYVIWQKRKIVWIPLCIFYIGTLFYNFFSYFSMLNQARYFLLPSFNGCFAKLPPADFTVWVLDLLFLTSYDTAMVILVGWAAIDMWRSDTKVRSDLFRVLFCEGVLFYIYMLAFSAAALATVSIVKSNPYLFMFMSRCVRSILASRVVLHIREMVHHQVECPTLTWRHGSLP</sequence>
<keyword evidence="1" id="KW-0812">Transmembrane</keyword>
<feature type="transmembrane region" description="Helical" evidence="1">
    <location>
        <begin position="115"/>
        <end position="136"/>
    </location>
</feature>
<reference evidence="3 4" key="1">
    <citation type="journal article" name="Sci. Rep.">
        <title>Telomere-to-telomere assembled and centromere annotated genomes of the two main subspecies of the button mushroom Agaricus bisporus reveal especially polymorphic chromosome ends.</title>
        <authorList>
            <person name="Sonnenberg A.S.M."/>
            <person name="Sedaghat-Telgerd N."/>
            <person name="Lavrijssen B."/>
            <person name="Ohm R.A."/>
            <person name="Hendrickx P.M."/>
            <person name="Scholtmeijer K."/>
            <person name="Baars J.J.P."/>
            <person name="van Peer A."/>
        </authorList>
    </citation>
    <scope>NUCLEOTIDE SEQUENCE [LARGE SCALE GENOMIC DNA]</scope>
    <source>
        <strain evidence="3 4">H119_p4</strain>
    </source>
</reference>
<evidence type="ECO:0000256" key="1">
    <source>
        <dbReference type="SAM" id="Phobius"/>
    </source>
</evidence>
<feature type="transmembrane region" description="Helical" evidence="1">
    <location>
        <begin position="54"/>
        <end position="73"/>
    </location>
</feature>
<keyword evidence="1" id="KW-0472">Membrane</keyword>
<organism evidence="3 4">
    <name type="scientific">Agaricus bisporus var. burnettii</name>
    <dbReference type="NCBI Taxonomy" id="192524"/>
    <lineage>
        <taxon>Eukaryota</taxon>
        <taxon>Fungi</taxon>
        <taxon>Dikarya</taxon>
        <taxon>Basidiomycota</taxon>
        <taxon>Agaricomycotina</taxon>
        <taxon>Agaricomycetes</taxon>
        <taxon>Agaricomycetidae</taxon>
        <taxon>Agaricales</taxon>
        <taxon>Agaricineae</taxon>
        <taxon>Agaricaceae</taxon>
        <taxon>Agaricus</taxon>
    </lineage>
</organism>
<keyword evidence="1" id="KW-1133">Transmembrane helix</keyword>
<feature type="domain" description="DUF6533" evidence="2">
    <location>
        <begin position="18"/>
        <end position="63"/>
    </location>
</feature>
<accession>A0A8H7C5D1</accession>
<feature type="transmembrane region" description="Helical" evidence="1">
    <location>
        <begin position="15"/>
        <end position="33"/>
    </location>
</feature>
<dbReference type="EMBL" id="JABXXO010000012">
    <property type="protein sequence ID" value="KAF7762246.1"/>
    <property type="molecule type" value="Genomic_DNA"/>
</dbReference>
<dbReference type="AlphaFoldDB" id="A0A8H7C5D1"/>
<evidence type="ECO:0000313" key="4">
    <source>
        <dbReference type="Proteomes" id="UP000629468"/>
    </source>
</evidence>
<feature type="transmembrane region" description="Helical" evidence="1">
    <location>
        <begin position="164"/>
        <end position="188"/>
    </location>
</feature>
<protein>
    <recommendedName>
        <fullName evidence="2">DUF6533 domain-containing protein</fullName>
    </recommendedName>
</protein>
<evidence type="ECO:0000259" key="2">
    <source>
        <dbReference type="Pfam" id="PF20151"/>
    </source>
</evidence>
<comment type="caution">
    <text evidence="3">The sequence shown here is derived from an EMBL/GenBank/DDBJ whole genome shotgun (WGS) entry which is preliminary data.</text>
</comment>
<gene>
    <name evidence="3" type="ORF">Agabi119p4_8839</name>
</gene>
<feature type="transmembrane region" description="Helical" evidence="1">
    <location>
        <begin position="88"/>
        <end position="108"/>
    </location>
</feature>
<evidence type="ECO:0000313" key="3">
    <source>
        <dbReference type="EMBL" id="KAF7762246.1"/>
    </source>
</evidence>
<dbReference type="Proteomes" id="UP000629468">
    <property type="component" value="Unassembled WGS sequence"/>
</dbReference>
<dbReference type="InterPro" id="IPR045340">
    <property type="entry name" value="DUF6533"/>
</dbReference>